<keyword evidence="7" id="KW-0496">Mitochondrion</keyword>
<feature type="region of interest" description="Disordered" evidence="13">
    <location>
        <begin position="98"/>
        <end position="126"/>
    </location>
</feature>
<evidence type="ECO:0000256" key="8">
    <source>
        <dbReference type="ARBA" id="ARBA00023157"/>
    </source>
</evidence>
<dbReference type="InterPro" id="IPR024940">
    <property type="entry name" value="TCF/LEF"/>
</dbReference>
<keyword evidence="4" id="KW-0879">Wnt signaling pathway</keyword>
<evidence type="ECO:0000313" key="15">
    <source>
        <dbReference type="EMBL" id="CAB1442462.1"/>
    </source>
</evidence>
<reference evidence="15" key="1">
    <citation type="submission" date="2020-03" db="EMBL/GenBank/DDBJ databases">
        <authorList>
            <person name="Weist P."/>
        </authorList>
    </citation>
    <scope>NUCLEOTIDE SEQUENCE</scope>
</reference>
<dbReference type="Pfam" id="PF02297">
    <property type="entry name" value="COX6B"/>
    <property type="match status" value="1"/>
</dbReference>
<dbReference type="Gene3D" id="1.10.30.10">
    <property type="entry name" value="High mobility group box domain"/>
    <property type="match status" value="1"/>
</dbReference>
<keyword evidence="5" id="KW-0805">Transcription regulation</keyword>
<dbReference type="PANTHER" id="PTHR10373">
    <property type="entry name" value="TRANSCRIPTION FACTOR 7 FAMILY MEMBER"/>
    <property type="match status" value="1"/>
</dbReference>
<evidence type="ECO:0000256" key="13">
    <source>
        <dbReference type="SAM" id="MobiDB-lite"/>
    </source>
</evidence>
<dbReference type="PROSITE" id="PS50118">
    <property type="entry name" value="HMG_BOX_2"/>
    <property type="match status" value="1"/>
</dbReference>
<dbReference type="SMART" id="SM00398">
    <property type="entry name" value="HMG"/>
    <property type="match status" value="1"/>
</dbReference>
<dbReference type="PANTHER" id="PTHR10373:SF38">
    <property type="entry name" value="PROTEIN PANGOLIN, ISOFORM J"/>
    <property type="match status" value="1"/>
</dbReference>
<dbReference type="InterPro" id="IPR036549">
    <property type="entry name" value="CX6/COA6-like_sf"/>
</dbReference>
<dbReference type="Proteomes" id="UP001153269">
    <property type="component" value="Unassembled WGS sequence"/>
</dbReference>
<feature type="region of interest" description="Disordered" evidence="13">
    <location>
        <begin position="240"/>
        <end position="259"/>
    </location>
</feature>
<evidence type="ECO:0000256" key="11">
    <source>
        <dbReference type="ARBA" id="ARBA00023242"/>
    </source>
</evidence>
<evidence type="ECO:0000256" key="10">
    <source>
        <dbReference type="ARBA" id="ARBA00023163"/>
    </source>
</evidence>
<evidence type="ECO:0000256" key="9">
    <source>
        <dbReference type="ARBA" id="ARBA00023159"/>
    </source>
</evidence>
<name>A0A9N7YY60_PLEPL</name>
<dbReference type="PROSITE" id="PS51808">
    <property type="entry name" value="CHCH"/>
    <property type="match status" value="1"/>
</dbReference>
<evidence type="ECO:0000256" key="3">
    <source>
        <dbReference type="ARBA" id="ARBA00006569"/>
    </source>
</evidence>
<feature type="DNA-binding region" description="HMG box" evidence="12">
    <location>
        <begin position="126"/>
        <end position="194"/>
    </location>
</feature>
<comment type="caution">
    <text evidence="15">The sequence shown here is derived from an EMBL/GenBank/DDBJ whole genome shotgun (WGS) entry which is preliminary data.</text>
</comment>
<comment type="similarity">
    <text evidence="3">Belongs to the TCF/LEF family.</text>
</comment>
<feature type="region of interest" description="Disordered" evidence="13">
    <location>
        <begin position="203"/>
        <end position="226"/>
    </location>
</feature>
<dbReference type="GO" id="GO:0060070">
    <property type="term" value="P:canonical Wnt signaling pathway"/>
    <property type="evidence" value="ECO:0007669"/>
    <property type="project" value="TreeGrafter"/>
</dbReference>
<evidence type="ECO:0000256" key="7">
    <source>
        <dbReference type="ARBA" id="ARBA00023128"/>
    </source>
</evidence>
<dbReference type="GO" id="GO:0005739">
    <property type="term" value="C:mitochondrion"/>
    <property type="evidence" value="ECO:0007669"/>
    <property type="project" value="UniProtKB-SubCell"/>
</dbReference>
<organism evidence="15 16">
    <name type="scientific">Pleuronectes platessa</name>
    <name type="common">European plaice</name>
    <dbReference type="NCBI Taxonomy" id="8262"/>
    <lineage>
        <taxon>Eukaryota</taxon>
        <taxon>Metazoa</taxon>
        <taxon>Chordata</taxon>
        <taxon>Craniata</taxon>
        <taxon>Vertebrata</taxon>
        <taxon>Euteleostomi</taxon>
        <taxon>Actinopterygii</taxon>
        <taxon>Neopterygii</taxon>
        <taxon>Teleostei</taxon>
        <taxon>Neoteleostei</taxon>
        <taxon>Acanthomorphata</taxon>
        <taxon>Carangaria</taxon>
        <taxon>Pleuronectiformes</taxon>
        <taxon>Pleuronectoidei</taxon>
        <taxon>Pleuronectidae</taxon>
        <taxon>Pleuronectes</taxon>
    </lineage>
</organism>
<evidence type="ECO:0000256" key="2">
    <source>
        <dbReference type="ARBA" id="ARBA00004173"/>
    </source>
</evidence>
<evidence type="ECO:0000256" key="4">
    <source>
        <dbReference type="ARBA" id="ARBA00022687"/>
    </source>
</evidence>
<feature type="compositionally biased region" description="Basic and acidic residues" evidence="13">
    <location>
        <begin position="240"/>
        <end position="250"/>
    </location>
</feature>
<sequence>MSYQSNPPKPLGAAAPRLHPPFLPAPGLDAATGPSRYLPPTVLHPGLWYNQAAHCSQQQFNNAPVVSLPQGQGNNLVPFGFANGQVLYHYQANTAPVVPNDPPVIRPPPEKRRVQRQPDPENVPYVKQPPNAFMIYRKEQMPKVAIEMGKSDCASVNKLIGQRWNSMSDDEQKEYFTEAKRLRQLHKDLFPEWKASDNYVKALQKQTPSHQPVVGVPHSADEHNSSSRVHVLPLVSWSDRSKQQRREDSTCHSTQVEMPAPSSSERKACWDARDLLWKCLDDKDDNAAACQNFQKEFEANCPAQWVKYFTKRRDYLKYKEKMQNEGFIPAKGPQQPS</sequence>
<keyword evidence="10" id="KW-0804">Transcription</keyword>
<dbReference type="GO" id="GO:0000981">
    <property type="term" value="F:DNA-binding transcription factor activity, RNA polymerase II-specific"/>
    <property type="evidence" value="ECO:0007669"/>
    <property type="project" value="TreeGrafter"/>
</dbReference>
<dbReference type="GO" id="GO:1990907">
    <property type="term" value="C:beta-catenin-TCF complex"/>
    <property type="evidence" value="ECO:0007669"/>
    <property type="project" value="TreeGrafter"/>
</dbReference>
<dbReference type="GO" id="GO:0000785">
    <property type="term" value="C:chromatin"/>
    <property type="evidence" value="ECO:0007669"/>
    <property type="project" value="TreeGrafter"/>
</dbReference>
<dbReference type="AlphaFoldDB" id="A0A9N7YY60"/>
<keyword evidence="9" id="KW-0010">Activator</keyword>
<protein>
    <recommendedName>
        <fullName evidence="14">HMG box domain-containing protein</fullName>
    </recommendedName>
</protein>
<feature type="compositionally biased region" description="Basic and acidic residues" evidence="13">
    <location>
        <begin position="108"/>
        <end position="119"/>
    </location>
</feature>
<evidence type="ECO:0000259" key="14">
    <source>
        <dbReference type="PROSITE" id="PS50118"/>
    </source>
</evidence>
<keyword evidence="16" id="KW-1185">Reference proteome</keyword>
<keyword evidence="6 12" id="KW-0238">DNA-binding</keyword>
<evidence type="ECO:0000256" key="1">
    <source>
        <dbReference type="ARBA" id="ARBA00004123"/>
    </source>
</evidence>
<keyword evidence="11 12" id="KW-0539">Nucleus</keyword>
<gene>
    <name evidence="15" type="ORF">PLEPLA_LOCUS30132</name>
</gene>
<feature type="domain" description="HMG box" evidence="14">
    <location>
        <begin position="126"/>
        <end position="194"/>
    </location>
</feature>
<dbReference type="SUPFAM" id="SSF47694">
    <property type="entry name" value="Cytochrome c oxidase subunit h"/>
    <property type="match status" value="1"/>
</dbReference>
<proteinExistence type="inferred from homology"/>
<dbReference type="InterPro" id="IPR009071">
    <property type="entry name" value="HMG_box_dom"/>
</dbReference>
<accession>A0A9N7YY60</accession>
<evidence type="ECO:0000256" key="12">
    <source>
        <dbReference type="PROSITE-ProRule" id="PRU00267"/>
    </source>
</evidence>
<dbReference type="Gene3D" id="1.10.10.140">
    <property type="entry name" value="Cytochrome c oxidase, subunit VIb"/>
    <property type="match status" value="1"/>
</dbReference>
<dbReference type="EMBL" id="CADEAL010002857">
    <property type="protein sequence ID" value="CAB1442462.1"/>
    <property type="molecule type" value="Genomic_DNA"/>
</dbReference>
<dbReference type="GO" id="GO:0000978">
    <property type="term" value="F:RNA polymerase II cis-regulatory region sequence-specific DNA binding"/>
    <property type="evidence" value="ECO:0007669"/>
    <property type="project" value="TreeGrafter"/>
</dbReference>
<comment type="subcellular location">
    <subcellularLocation>
        <location evidence="2">Mitochondrion</location>
    </subcellularLocation>
    <subcellularLocation>
        <location evidence="1">Nucleus</location>
    </subcellularLocation>
</comment>
<evidence type="ECO:0000313" key="16">
    <source>
        <dbReference type="Proteomes" id="UP001153269"/>
    </source>
</evidence>
<dbReference type="Pfam" id="PF00505">
    <property type="entry name" value="HMG_box"/>
    <property type="match status" value="1"/>
</dbReference>
<keyword evidence="8" id="KW-1015">Disulfide bond</keyword>
<evidence type="ECO:0000256" key="6">
    <source>
        <dbReference type="ARBA" id="ARBA00023125"/>
    </source>
</evidence>
<dbReference type="SUPFAM" id="SSF47095">
    <property type="entry name" value="HMG-box"/>
    <property type="match status" value="1"/>
</dbReference>
<dbReference type="InterPro" id="IPR048280">
    <property type="entry name" value="COX6B-like"/>
</dbReference>
<evidence type="ECO:0000256" key="5">
    <source>
        <dbReference type="ARBA" id="ARBA00023015"/>
    </source>
</evidence>
<dbReference type="InterPro" id="IPR036910">
    <property type="entry name" value="HMG_box_dom_sf"/>
</dbReference>